<name>A0A848DCL5_9PSEU</name>
<dbReference type="EMBL" id="JAAXKZ010000003">
    <property type="protein sequence ID" value="NMH90333.1"/>
    <property type="molecule type" value="Genomic_DNA"/>
</dbReference>
<sequence>MPQRLPRRDDRPGKARDRADQRKARVTRTLADTLAWAGDGAAHLRGLMVRLGDDAFAAPSALPGWSRAHVLTHIARNADGMINLLNWARTGVVTPAYVSREQRDADIEAGAARPPAAIRADVETTSDKLAQVVKAMPESAWSATVRNVQGAEIAAHDIPWLRAREMWIHAVDLDAGASFADLPAPMLRELLTDVTAALGAREGCPAVRLVATDHQQTWSMGPSGGAVSVLGTGADLLAWVLGRTQGRPSRQLRTDDGRSLPELPAWL</sequence>
<dbReference type="InterPro" id="IPR034660">
    <property type="entry name" value="DinB/YfiT-like"/>
</dbReference>
<dbReference type="InterPro" id="IPR036527">
    <property type="entry name" value="SCP2_sterol-bd_dom_sf"/>
</dbReference>
<dbReference type="Pfam" id="PF11716">
    <property type="entry name" value="MDMPI_N"/>
    <property type="match status" value="1"/>
</dbReference>
<dbReference type="Proteomes" id="UP000586918">
    <property type="component" value="Unassembled WGS sequence"/>
</dbReference>
<feature type="domain" description="MDMPI C-terminal" evidence="2">
    <location>
        <begin position="181"/>
        <end position="255"/>
    </location>
</feature>
<dbReference type="SUPFAM" id="SSF109854">
    <property type="entry name" value="DinB/YfiT-like putative metalloenzymes"/>
    <property type="match status" value="1"/>
</dbReference>
<evidence type="ECO:0000259" key="3">
    <source>
        <dbReference type="Pfam" id="PF11716"/>
    </source>
</evidence>
<evidence type="ECO:0000313" key="4">
    <source>
        <dbReference type="EMBL" id="NMH90333.1"/>
    </source>
</evidence>
<reference evidence="4 5" key="1">
    <citation type="submission" date="2020-04" db="EMBL/GenBank/DDBJ databases">
        <authorList>
            <person name="Klaysubun C."/>
            <person name="Duangmal K."/>
            <person name="Lipun K."/>
        </authorList>
    </citation>
    <scope>NUCLEOTIDE SEQUENCE [LARGE SCALE GENOMIC DNA]</scope>
    <source>
        <strain evidence="4 5">DSM 45300</strain>
    </source>
</reference>
<accession>A0A848DCL5</accession>
<organism evidence="4 5">
    <name type="scientific">Pseudonocardia bannensis</name>
    <dbReference type="NCBI Taxonomy" id="630973"/>
    <lineage>
        <taxon>Bacteria</taxon>
        <taxon>Bacillati</taxon>
        <taxon>Actinomycetota</taxon>
        <taxon>Actinomycetes</taxon>
        <taxon>Pseudonocardiales</taxon>
        <taxon>Pseudonocardiaceae</taxon>
        <taxon>Pseudonocardia</taxon>
    </lineage>
</organism>
<keyword evidence="4" id="KW-0413">Isomerase</keyword>
<feature type="domain" description="Mycothiol-dependent maleylpyruvate isomerase metal-binding" evidence="3">
    <location>
        <begin position="40"/>
        <end position="173"/>
    </location>
</feature>
<evidence type="ECO:0000256" key="1">
    <source>
        <dbReference type="SAM" id="MobiDB-lite"/>
    </source>
</evidence>
<dbReference type="InterPro" id="IPR017517">
    <property type="entry name" value="Maleyloyr_isom"/>
</dbReference>
<dbReference type="SUPFAM" id="SSF55718">
    <property type="entry name" value="SCP-like"/>
    <property type="match status" value="1"/>
</dbReference>
<dbReference type="AlphaFoldDB" id="A0A848DCL5"/>
<dbReference type="Pfam" id="PF07398">
    <property type="entry name" value="MDMPI_C"/>
    <property type="match status" value="1"/>
</dbReference>
<keyword evidence="4" id="KW-0670">Pyruvate</keyword>
<feature type="region of interest" description="Disordered" evidence="1">
    <location>
        <begin position="1"/>
        <end position="24"/>
    </location>
</feature>
<dbReference type="NCBIfam" id="TIGR03083">
    <property type="entry name" value="maleylpyruvate isomerase family mycothiol-dependent enzyme"/>
    <property type="match status" value="1"/>
</dbReference>
<dbReference type="InterPro" id="IPR010872">
    <property type="entry name" value="MDMPI_C-term_domain"/>
</dbReference>
<evidence type="ECO:0000259" key="2">
    <source>
        <dbReference type="Pfam" id="PF07398"/>
    </source>
</evidence>
<dbReference type="GO" id="GO:0016853">
    <property type="term" value="F:isomerase activity"/>
    <property type="evidence" value="ECO:0007669"/>
    <property type="project" value="UniProtKB-KW"/>
</dbReference>
<gene>
    <name evidence="4" type="ORF">HF519_01725</name>
</gene>
<protein>
    <submittedName>
        <fullName evidence="4">Maleylpyruvate isomerase family mycothiol-dependent enzyme</fullName>
    </submittedName>
</protein>
<dbReference type="Gene3D" id="1.20.120.450">
    <property type="entry name" value="dinb family like domain"/>
    <property type="match status" value="1"/>
</dbReference>
<dbReference type="GO" id="GO:0046872">
    <property type="term" value="F:metal ion binding"/>
    <property type="evidence" value="ECO:0007669"/>
    <property type="project" value="InterPro"/>
</dbReference>
<keyword evidence="5" id="KW-1185">Reference proteome</keyword>
<proteinExistence type="predicted"/>
<feature type="compositionally biased region" description="Basic and acidic residues" evidence="1">
    <location>
        <begin position="1"/>
        <end position="23"/>
    </location>
</feature>
<evidence type="ECO:0000313" key="5">
    <source>
        <dbReference type="Proteomes" id="UP000586918"/>
    </source>
</evidence>
<dbReference type="Gene3D" id="3.30.1050.20">
    <property type="match status" value="1"/>
</dbReference>
<comment type="caution">
    <text evidence="4">The sequence shown here is derived from an EMBL/GenBank/DDBJ whole genome shotgun (WGS) entry which is preliminary data.</text>
</comment>
<dbReference type="InterPro" id="IPR024344">
    <property type="entry name" value="MDMPI_metal-binding"/>
</dbReference>